<evidence type="ECO:0000256" key="14">
    <source>
        <dbReference type="ARBA" id="ARBA00023152"/>
    </source>
</evidence>
<feature type="compositionally biased region" description="Basic and acidic residues" evidence="17">
    <location>
        <begin position="787"/>
        <end position="798"/>
    </location>
</feature>
<gene>
    <name evidence="18" type="ORF">RRG08_034625</name>
</gene>
<dbReference type="InterPro" id="IPR015911">
    <property type="entry name" value="Phosphoglycerate_kinase_CS"/>
</dbReference>
<feature type="region of interest" description="Disordered" evidence="17">
    <location>
        <begin position="49"/>
        <end position="204"/>
    </location>
</feature>
<evidence type="ECO:0000256" key="4">
    <source>
        <dbReference type="ARBA" id="ARBA00004838"/>
    </source>
</evidence>
<dbReference type="SUPFAM" id="SSF53748">
    <property type="entry name" value="Phosphoglycerate kinase"/>
    <property type="match status" value="3"/>
</dbReference>
<evidence type="ECO:0000313" key="19">
    <source>
        <dbReference type="Proteomes" id="UP001283361"/>
    </source>
</evidence>
<dbReference type="GO" id="GO:0043531">
    <property type="term" value="F:ADP binding"/>
    <property type="evidence" value="ECO:0007669"/>
    <property type="project" value="TreeGrafter"/>
</dbReference>
<comment type="cofactor">
    <cofactor evidence="2">
        <name>Mg(2+)</name>
        <dbReference type="ChEBI" id="CHEBI:18420"/>
    </cofactor>
</comment>
<comment type="pathway">
    <text evidence="4 15">Carbohydrate degradation; glycolysis; pyruvate from D-glyceraldehyde 3-phosphate: step 2/5.</text>
</comment>
<keyword evidence="12" id="KW-0067">ATP-binding</keyword>
<evidence type="ECO:0000313" key="18">
    <source>
        <dbReference type="EMBL" id="KAK3798065.1"/>
    </source>
</evidence>
<dbReference type="EC" id="2.7.2.3" evidence="7 15"/>
<dbReference type="InterPro" id="IPR015824">
    <property type="entry name" value="Phosphoglycerate_kinase_N"/>
</dbReference>
<dbReference type="InterPro" id="IPR036043">
    <property type="entry name" value="Phosphoglycerate_kinase_sf"/>
</dbReference>
<evidence type="ECO:0000256" key="17">
    <source>
        <dbReference type="SAM" id="MobiDB-lite"/>
    </source>
</evidence>
<feature type="region of interest" description="Disordered" evidence="17">
    <location>
        <begin position="783"/>
        <end position="808"/>
    </location>
</feature>
<dbReference type="Pfam" id="PF00162">
    <property type="entry name" value="PGK"/>
    <property type="match status" value="2"/>
</dbReference>
<feature type="compositionally biased region" description="Polar residues" evidence="17">
    <location>
        <begin position="143"/>
        <end position="157"/>
    </location>
</feature>
<evidence type="ECO:0000256" key="6">
    <source>
        <dbReference type="ARBA" id="ARBA00011245"/>
    </source>
</evidence>
<evidence type="ECO:0000256" key="16">
    <source>
        <dbReference type="RuleBase" id="RU000696"/>
    </source>
</evidence>
<evidence type="ECO:0000256" key="10">
    <source>
        <dbReference type="ARBA" id="ARBA00022741"/>
    </source>
</evidence>
<dbReference type="GO" id="GO:0004618">
    <property type="term" value="F:phosphoglycerate kinase activity"/>
    <property type="evidence" value="ECO:0007669"/>
    <property type="project" value="UniProtKB-EC"/>
</dbReference>
<dbReference type="Gene3D" id="3.40.50.1260">
    <property type="entry name" value="Phosphoglycerate kinase, N-terminal domain"/>
    <property type="match status" value="5"/>
</dbReference>
<reference evidence="18" key="1">
    <citation type="journal article" date="2023" name="G3 (Bethesda)">
        <title>A reference genome for the long-term kleptoplast-retaining sea slug Elysia crispata morphotype clarki.</title>
        <authorList>
            <person name="Eastman K.E."/>
            <person name="Pendleton A.L."/>
            <person name="Shaikh M.A."/>
            <person name="Suttiyut T."/>
            <person name="Ogas R."/>
            <person name="Tomko P."/>
            <person name="Gavelis G."/>
            <person name="Widhalm J.R."/>
            <person name="Wisecaver J.H."/>
        </authorList>
    </citation>
    <scope>NUCLEOTIDE SEQUENCE</scope>
    <source>
        <strain evidence="18">ECLA1</strain>
    </source>
</reference>
<protein>
    <recommendedName>
        <fullName evidence="7 15">Phosphoglycerate kinase</fullName>
        <ecNumber evidence="7 15">2.7.2.3</ecNumber>
    </recommendedName>
</protein>
<dbReference type="GO" id="GO:0005524">
    <property type="term" value="F:ATP binding"/>
    <property type="evidence" value="ECO:0007669"/>
    <property type="project" value="UniProtKB-KW"/>
</dbReference>
<comment type="similarity">
    <text evidence="5 15">Belongs to the phosphoglycerate kinase family.</text>
</comment>
<evidence type="ECO:0000256" key="9">
    <source>
        <dbReference type="ARBA" id="ARBA00022723"/>
    </source>
</evidence>
<keyword evidence="8 15" id="KW-0808">Transferase</keyword>
<accession>A0AAE1B1T9</accession>
<keyword evidence="9" id="KW-0479">Metal-binding</keyword>
<dbReference type="GO" id="GO:0005829">
    <property type="term" value="C:cytosol"/>
    <property type="evidence" value="ECO:0007669"/>
    <property type="project" value="TreeGrafter"/>
</dbReference>
<evidence type="ECO:0000256" key="8">
    <source>
        <dbReference type="ARBA" id="ARBA00022679"/>
    </source>
</evidence>
<dbReference type="InterPro" id="IPR001576">
    <property type="entry name" value="Phosphoglycerate_kinase"/>
</dbReference>
<comment type="subunit">
    <text evidence="6 16">Monomer.</text>
</comment>
<evidence type="ECO:0000256" key="3">
    <source>
        <dbReference type="ARBA" id="ARBA00004496"/>
    </source>
</evidence>
<proteinExistence type="inferred from homology"/>
<dbReference type="FunFam" id="3.40.50.1260:FF:000019">
    <property type="entry name" value="Phosphoglycerate kinase 1"/>
    <property type="match status" value="1"/>
</dbReference>
<comment type="catalytic activity">
    <reaction evidence="1 15">
        <text>(2R)-3-phosphoglycerate + ATP = (2R)-3-phospho-glyceroyl phosphate + ADP</text>
        <dbReference type="Rhea" id="RHEA:14801"/>
        <dbReference type="ChEBI" id="CHEBI:30616"/>
        <dbReference type="ChEBI" id="CHEBI:57604"/>
        <dbReference type="ChEBI" id="CHEBI:58272"/>
        <dbReference type="ChEBI" id="CHEBI:456216"/>
        <dbReference type="EC" id="2.7.2.3"/>
    </reaction>
</comment>
<organism evidence="18 19">
    <name type="scientific">Elysia crispata</name>
    <name type="common">lettuce slug</name>
    <dbReference type="NCBI Taxonomy" id="231223"/>
    <lineage>
        <taxon>Eukaryota</taxon>
        <taxon>Metazoa</taxon>
        <taxon>Spiralia</taxon>
        <taxon>Lophotrochozoa</taxon>
        <taxon>Mollusca</taxon>
        <taxon>Gastropoda</taxon>
        <taxon>Heterobranchia</taxon>
        <taxon>Euthyneura</taxon>
        <taxon>Panpulmonata</taxon>
        <taxon>Sacoglossa</taxon>
        <taxon>Placobranchoidea</taxon>
        <taxon>Plakobranchidae</taxon>
        <taxon>Elysia</taxon>
    </lineage>
</organism>
<dbReference type="Proteomes" id="UP001283361">
    <property type="component" value="Unassembled WGS sequence"/>
</dbReference>
<evidence type="ECO:0000256" key="5">
    <source>
        <dbReference type="ARBA" id="ARBA00008982"/>
    </source>
</evidence>
<dbReference type="PROSITE" id="PS00111">
    <property type="entry name" value="PGLYCERATE_KINASE"/>
    <property type="match status" value="1"/>
</dbReference>
<dbReference type="PANTHER" id="PTHR11406:SF0">
    <property type="entry name" value="PHOSPHOGLYCERATE KINASE"/>
    <property type="match status" value="1"/>
</dbReference>
<comment type="subcellular location">
    <subcellularLocation>
        <location evidence="3">Cytoplasm</location>
    </subcellularLocation>
</comment>
<keyword evidence="14" id="KW-0324">Glycolysis</keyword>
<feature type="compositionally biased region" description="Acidic residues" evidence="17">
    <location>
        <begin position="168"/>
        <end position="186"/>
    </location>
</feature>
<dbReference type="PRINTS" id="PR00477">
    <property type="entry name" value="PHGLYCKINASE"/>
</dbReference>
<evidence type="ECO:0000256" key="12">
    <source>
        <dbReference type="ARBA" id="ARBA00022840"/>
    </source>
</evidence>
<evidence type="ECO:0000256" key="2">
    <source>
        <dbReference type="ARBA" id="ARBA00001946"/>
    </source>
</evidence>
<keyword evidence="13" id="KW-0460">Magnesium</keyword>
<evidence type="ECO:0000256" key="1">
    <source>
        <dbReference type="ARBA" id="ARBA00000642"/>
    </source>
</evidence>
<dbReference type="GO" id="GO:0046872">
    <property type="term" value="F:metal ion binding"/>
    <property type="evidence" value="ECO:0007669"/>
    <property type="project" value="UniProtKB-KW"/>
</dbReference>
<dbReference type="EMBL" id="JAWDGP010000724">
    <property type="protein sequence ID" value="KAK3798065.1"/>
    <property type="molecule type" value="Genomic_DNA"/>
</dbReference>
<evidence type="ECO:0000256" key="11">
    <source>
        <dbReference type="ARBA" id="ARBA00022777"/>
    </source>
</evidence>
<dbReference type="PANTHER" id="PTHR11406">
    <property type="entry name" value="PHOSPHOGLYCERATE KINASE"/>
    <property type="match status" value="1"/>
</dbReference>
<evidence type="ECO:0000256" key="15">
    <source>
        <dbReference type="RuleBase" id="RU000532"/>
    </source>
</evidence>
<comment type="caution">
    <text evidence="18">The sequence shown here is derived from an EMBL/GenBank/DDBJ whole genome shotgun (WGS) entry which is preliminary data.</text>
</comment>
<keyword evidence="11 15" id="KW-0418">Kinase</keyword>
<dbReference type="AlphaFoldDB" id="A0AAE1B1T9"/>
<feature type="compositionally biased region" description="Basic and acidic residues" evidence="17">
    <location>
        <begin position="120"/>
        <end position="135"/>
    </location>
</feature>
<keyword evidence="10" id="KW-0547">Nucleotide-binding</keyword>
<evidence type="ECO:0000256" key="7">
    <source>
        <dbReference type="ARBA" id="ARBA00013061"/>
    </source>
</evidence>
<evidence type="ECO:0000256" key="13">
    <source>
        <dbReference type="ARBA" id="ARBA00022842"/>
    </source>
</evidence>
<dbReference type="GO" id="GO:0006094">
    <property type="term" value="P:gluconeogenesis"/>
    <property type="evidence" value="ECO:0007669"/>
    <property type="project" value="TreeGrafter"/>
</dbReference>
<dbReference type="FunFam" id="3.40.50.1260:FF:000003">
    <property type="entry name" value="Phosphoglycerate kinase"/>
    <property type="match status" value="1"/>
</dbReference>
<sequence length="1137" mass="123579">METCEKFRRPRAISCPGHSMSGNHGYCPSPWGQGNSYFRACFESDLGSHEEDSDLEDMIAGVKGNDYSMSNSRAADDDEEDDDVLGHRHSDLGAEDADSRRLWSGVDDNVNHVASFDDSSSGRRGDHADESRFEQDYLDDFESTASGSDTNASFASSTRRRRGGPQGMDDEMSDDAEQEGGPDPAEGEEKNDAEPEVENTKSPLLVLDPEIPDEYLEEEMDLGDSEKIQSKLTISKCRVKDKRVLIRADLNVPIENDQIMNTEKIELALPTILDALNRGAKSVVLMSHMGRPEGRAVPERSLRPVAAQLESLLGGRTVTFLEDCVGDFVEEVCADPKPGSVFLLENLRFHPEEEGKFVNDDGEKERVSPEDIQIFRKSLQKLGDIYVNDAFGTSNRAHSSIVGIELPLRVAGLHLKKEVERFSKAIEEPRLPYLAIMGGDNLSDKIELIENLLNSVTDMIITGGMAFTFLKILNDMEIGASPFDDEMAELVPQIHQKAMAGDVKLYFPIDFVVADPLDKDAPPAAADEDTGIPEGKLGVDIGERTREMFADTISRAETIVWSGLPGAWEFDSFSEGSKAMADAIVEATQRGATVILGDKETVNCAQKFEIDMKSVMWGGASEEMLEKKALPGVAMLTDLPKIRYDLNVRPMRTCNLANQRVGIRLDLDVPVETNEDGDFVIPDQGIVKLVSASNTIKKALRMGARSVVIFSHRGNPDGQSVPELSMEPIVRALDQQLGRPVTFMADIVDEETLAVCEDPWPGSVFLLENLRFHPEEQGYMPKRKLGEKKEDMKTKEAGEDGEGGEGTDVAMEMNADAEIKMEAGADIKMESDADINMESGADIKIESDADMEVAFADQVATFRAALNRVIDVYIMDDINTIDLPHSSVAGIKVPVMVCGPLIEHELKFMATSLQTPDRPLVAILGGDNIQEKFDLIPGLLDTVDEIIIGGALALPFLAAVRNMPTGDSPTDKAVEEQVPQIMAEAAAKEVVIHLPLDLLVAASPDAETAVSLANEEEGIPEGKMAYDIGDQSRAKFAEVIAGAKTIVMGGPMGVIEESMFQGGTFAIFDAISQATEAGATSVVAGNTVVAYANARREELDTPVLTHVTSTAILKLLAGMSLPGLAGLEPGHKPVRNS</sequence>
<dbReference type="GO" id="GO:0006096">
    <property type="term" value="P:glycolytic process"/>
    <property type="evidence" value="ECO:0007669"/>
    <property type="project" value="UniProtKB-KW"/>
</dbReference>
<feature type="compositionally biased region" description="Basic and acidic residues" evidence="17">
    <location>
        <begin position="84"/>
        <end position="101"/>
    </location>
</feature>
<name>A0AAE1B1T9_9GAST</name>
<dbReference type="FunFam" id="3.40.50.1260:FF:000031">
    <property type="entry name" value="Phosphoglycerate kinase 1"/>
    <property type="match status" value="1"/>
</dbReference>
<keyword evidence="19" id="KW-1185">Reference proteome</keyword>